<evidence type="ECO:0008006" key="2">
    <source>
        <dbReference type="Google" id="ProtNLM"/>
    </source>
</evidence>
<dbReference type="EMBL" id="LN852827">
    <property type="protein sequence ID" value="CRY94042.1"/>
    <property type="molecule type" value="Genomic_DNA"/>
</dbReference>
<accession>A0A0H5QD09</accession>
<organism evidence="1">
    <name type="scientific">uncultured prokaryote</name>
    <dbReference type="NCBI Taxonomy" id="198431"/>
    <lineage>
        <taxon>unclassified sequences</taxon>
        <taxon>environmental samples</taxon>
    </lineage>
</organism>
<sequence length="116" mass="13294">MNVNLNVVKFLKQYDTDPELRKRVEDAEAAYPGSLEIRESVVEDVLIPIAEEMGLGFTLMDLYNYERALKRERSKDVELSEEELAALEEERSYWLVDKGWANDESCFRGGSGKGID</sequence>
<protein>
    <recommendedName>
        <fullName evidence="2">Nif11 domain-containing protein</fullName>
    </recommendedName>
</protein>
<reference evidence="1" key="1">
    <citation type="submission" date="2015-06" db="EMBL/GenBank/DDBJ databases">
        <authorList>
            <person name="Joergensen T."/>
        </authorList>
    </citation>
    <scope>NUCLEOTIDE SEQUENCE</scope>
    <source>
        <strain evidence="1">RGRH0137</strain>
    </source>
</reference>
<proteinExistence type="predicted"/>
<reference evidence="1" key="2">
    <citation type="submission" date="2015-07" db="EMBL/GenBank/DDBJ databases">
        <title>Plasmids, circular viruses and viroids from rat gut.</title>
        <authorList>
            <person name="Jorgensen T.J."/>
            <person name="Hansen M.A."/>
            <person name="Xu Z."/>
            <person name="Tabak M.A."/>
            <person name="Sorensen S.J."/>
            <person name="Hansen L.H."/>
        </authorList>
    </citation>
    <scope>NUCLEOTIDE SEQUENCE</scope>
    <source>
        <strain evidence="1">RGRH0137</strain>
    </source>
</reference>
<name>A0A0H5QD09_9ZZZZ</name>
<dbReference type="AlphaFoldDB" id="A0A0H5QD09"/>
<evidence type="ECO:0000313" key="1">
    <source>
        <dbReference type="EMBL" id="CRY94042.1"/>
    </source>
</evidence>